<keyword evidence="2" id="KW-0378">Hydrolase</keyword>
<feature type="transmembrane region" description="Helical" evidence="1">
    <location>
        <begin position="87"/>
        <end position="107"/>
    </location>
</feature>
<dbReference type="EMBL" id="SESI01000002">
    <property type="protein sequence ID" value="TQQ80807.1"/>
    <property type="molecule type" value="Genomic_DNA"/>
</dbReference>
<evidence type="ECO:0000313" key="3">
    <source>
        <dbReference type="Proteomes" id="UP000315385"/>
    </source>
</evidence>
<comment type="caution">
    <text evidence="2">The sequence shown here is derived from an EMBL/GenBank/DDBJ whole genome shotgun (WGS) entry which is preliminary data.</text>
</comment>
<evidence type="ECO:0000256" key="1">
    <source>
        <dbReference type="SAM" id="Phobius"/>
    </source>
</evidence>
<feature type="transmembrane region" description="Helical" evidence="1">
    <location>
        <begin position="157"/>
        <end position="182"/>
    </location>
</feature>
<gene>
    <name evidence="2" type="ORF">EWF95_07000</name>
</gene>
<sequence length="192" mass="20843">MWPWEHAAVGYLLYSLWTRARTRDPPSDLAAVAVLFGTLLPDLIDKPLSWGLGVFQTGYAIGHSVFVAAPVGVAVGLLAARTDRRRVGVAFVVGYWAHLAGDVLNPLRNGNPPSVDPVLWPAVIGPPYEESLGLGRGLMYFGDLFESLQTVDSVTLIVAYLLIPLAAIAVWIADGLPGFALLGRLRRWLRTE</sequence>
<keyword evidence="1" id="KW-0812">Transmembrane</keyword>
<dbReference type="InterPro" id="IPR007404">
    <property type="entry name" value="YdjM-like"/>
</dbReference>
<keyword evidence="1" id="KW-1133">Transmembrane helix</keyword>
<name>A0A544QPF2_9EURY</name>
<accession>A0A544QPF2</accession>
<protein>
    <submittedName>
        <fullName evidence="2">Metal-dependent hydrolase</fullName>
    </submittedName>
</protein>
<feature type="transmembrane region" description="Helical" evidence="1">
    <location>
        <begin position="59"/>
        <end position="80"/>
    </location>
</feature>
<dbReference type="Pfam" id="PF04307">
    <property type="entry name" value="YdjM"/>
    <property type="match status" value="1"/>
</dbReference>
<evidence type="ECO:0000313" key="2">
    <source>
        <dbReference type="EMBL" id="TQQ80807.1"/>
    </source>
</evidence>
<proteinExistence type="predicted"/>
<dbReference type="Proteomes" id="UP000315385">
    <property type="component" value="Unassembled WGS sequence"/>
</dbReference>
<keyword evidence="1" id="KW-0472">Membrane</keyword>
<dbReference type="GO" id="GO:0016787">
    <property type="term" value="F:hydrolase activity"/>
    <property type="evidence" value="ECO:0007669"/>
    <property type="project" value="UniProtKB-KW"/>
</dbReference>
<dbReference type="AlphaFoldDB" id="A0A544QPF2"/>
<reference evidence="2 3" key="1">
    <citation type="submission" date="2019-02" db="EMBL/GenBank/DDBJ databases">
        <title>Halonotius sp. a new haloqrchaeon isolated from saline water.</title>
        <authorList>
            <person name="Duran-Viseras A."/>
            <person name="Sanchez-Porro C."/>
            <person name="Ventosa A."/>
        </authorList>
    </citation>
    <scope>NUCLEOTIDE SEQUENCE [LARGE SCALE GENOMIC DNA]</scope>
    <source>
        <strain evidence="2 3">F9-27</strain>
    </source>
</reference>
<organism evidence="2 3">
    <name type="scientific">Halonotius roseus</name>
    <dbReference type="NCBI Taxonomy" id="2511997"/>
    <lineage>
        <taxon>Archaea</taxon>
        <taxon>Methanobacteriati</taxon>
        <taxon>Methanobacteriota</taxon>
        <taxon>Stenosarchaea group</taxon>
        <taxon>Halobacteria</taxon>
        <taxon>Halobacteriales</taxon>
        <taxon>Haloferacaceae</taxon>
        <taxon>Halonotius</taxon>
    </lineage>
</organism>
<dbReference type="OrthoDB" id="200338at2157"/>
<keyword evidence="3" id="KW-1185">Reference proteome</keyword>